<dbReference type="EMBL" id="AXCN02002432">
    <property type="status" value="NOT_ANNOTATED_CDS"/>
    <property type="molecule type" value="Genomic_DNA"/>
</dbReference>
<keyword evidence="5 6" id="KW-0539">Nucleus</keyword>
<evidence type="ECO:0000256" key="2">
    <source>
        <dbReference type="ARBA" id="ARBA00007421"/>
    </source>
</evidence>
<dbReference type="PANTHER" id="PTHR14052:SF0">
    <property type="entry name" value="ORIGIN RECOGNITION COMPLEX SUBUNIT 2"/>
    <property type="match status" value="1"/>
</dbReference>
<dbReference type="GO" id="GO:0006260">
    <property type="term" value="P:DNA replication"/>
    <property type="evidence" value="ECO:0007669"/>
    <property type="project" value="UniProtKB-UniRule"/>
</dbReference>
<comment type="function">
    <text evidence="6">Component of the origin recognition complex (ORC) that binds origins of replication. DNA-binding is ATP-dependent. ORC is required to assemble the pre-replication complex necessary to initiate DNA replication.</text>
</comment>
<keyword evidence="4 6" id="KW-0235">DNA replication</keyword>
<keyword evidence="11" id="KW-1185">Reference proteome</keyword>
<evidence type="ECO:0000313" key="10">
    <source>
        <dbReference type="EnsemblMetazoa" id="AFAF008326-PA"/>
    </source>
</evidence>
<evidence type="ECO:0000256" key="3">
    <source>
        <dbReference type="ARBA" id="ARBA00019080"/>
    </source>
</evidence>
<evidence type="ECO:0000259" key="8">
    <source>
        <dbReference type="Pfam" id="PF04084"/>
    </source>
</evidence>
<dbReference type="VEuPathDB" id="VectorBase:AFAF008326"/>
<dbReference type="Pfam" id="PF04084">
    <property type="entry name" value="RecA-like_ORC2"/>
    <property type="match status" value="1"/>
</dbReference>
<comment type="similarity">
    <text evidence="2 6">Belongs to the ORC2 family.</text>
</comment>
<evidence type="ECO:0000259" key="9">
    <source>
        <dbReference type="Pfam" id="PF24882"/>
    </source>
</evidence>
<feature type="region of interest" description="Disordered" evidence="7">
    <location>
        <begin position="212"/>
        <end position="308"/>
    </location>
</feature>
<protein>
    <recommendedName>
        <fullName evidence="3 6">Origin recognition complex subunit 2</fullName>
    </recommendedName>
</protein>
<dbReference type="EnsemblMetazoa" id="AFAF008326-RA">
    <property type="protein sequence ID" value="AFAF008326-PA"/>
    <property type="gene ID" value="AFAF008326"/>
</dbReference>
<evidence type="ECO:0000256" key="1">
    <source>
        <dbReference type="ARBA" id="ARBA00004123"/>
    </source>
</evidence>
<name>A0A182QE57_9DIPT</name>
<evidence type="ECO:0000256" key="7">
    <source>
        <dbReference type="SAM" id="MobiDB-lite"/>
    </source>
</evidence>
<dbReference type="PANTHER" id="PTHR14052">
    <property type="entry name" value="ORIGIN RECOGNITION COMPLEX SUBUNIT 2"/>
    <property type="match status" value="1"/>
</dbReference>
<comment type="subunit">
    <text evidence="6">Component of the origin recognition complex (ORC).</text>
</comment>
<reference evidence="11" key="1">
    <citation type="submission" date="2014-01" db="EMBL/GenBank/DDBJ databases">
        <title>The Genome Sequence of Anopheles farauti FAR1 (V2).</title>
        <authorList>
            <consortium name="The Broad Institute Genomics Platform"/>
            <person name="Neafsey D.E."/>
            <person name="Besansky N."/>
            <person name="Howell P."/>
            <person name="Walton C."/>
            <person name="Young S.K."/>
            <person name="Zeng Q."/>
            <person name="Gargeya S."/>
            <person name="Fitzgerald M."/>
            <person name="Haas B."/>
            <person name="Abouelleil A."/>
            <person name="Allen A.W."/>
            <person name="Alvarado L."/>
            <person name="Arachchi H.M."/>
            <person name="Berlin A.M."/>
            <person name="Chapman S.B."/>
            <person name="Gainer-Dewar J."/>
            <person name="Goldberg J."/>
            <person name="Griggs A."/>
            <person name="Gujja S."/>
            <person name="Hansen M."/>
            <person name="Howarth C."/>
            <person name="Imamovic A."/>
            <person name="Ireland A."/>
            <person name="Larimer J."/>
            <person name="McCowan C."/>
            <person name="Murphy C."/>
            <person name="Pearson M."/>
            <person name="Poon T.W."/>
            <person name="Priest M."/>
            <person name="Roberts A."/>
            <person name="Saif S."/>
            <person name="Shea T."/>
            <person name="Sisk P."/>
            <person name="Sykes S."/>
            <person name="Wortman J."/>
            <person name="Nusbaum C."/>
            <person name="Birren B."/>
        </authorList>
    </citation>
    <scope>NUCLEOTIDE SEQUENCE [LARGE SCALE GENOMIC DNA]</scope>
    <source>
        <strain evidence="11">FAR1</strain>
    </source>
</reference>
<evidence type="ECO:0000256" key="5">
    <source>
        <dbReference type="ARBA" id="ARBA00023242"/>
    </source>
</evidence>
<comment type="subcellular location">
    <subcellularLocation>
        <location evidence="1 6">Nucleus</location>
    </subcellularLocation>
</comment>
<dbReference type="GO" id="GO:0003688">
    <property type="term" value="F:DNA replication origin binding"/>
    <property type="evidence" value="ECO:0007669"/>
    <property type="project" value="UniProtKB-UniRule"/>
</dbReference>
<reference evidence="10" key="2">
    <citation type="submission" date="2020-05" db="UniProtKB">
        <authorList>
            <consortium name="EnsemblMetazoa"/>
        </authorList>
    </citation>
    <scope>IDENTIFICATION</scope>
    <source>
        <strain evidence="10">FAR1</strain>
    </source>
</reference>
<feature type="domain" description="Origin recognition complex subunit 2 winged-helix" evidence="9">
    <location>
        <begin position="593"/>
        <end position="651"/>
    </location>
</feature>
<dbReference type="InterPro" id="IPR007220">
    <property type="entry name" value="ORC2"/>
</dbReference>
<feature type="region of interest" description="Disordered" evidence="7">
    <location>
        <begin position="86"/>
        <end position="122"/>
    </location>
</feature>
<feature type="domain" description="Origin recognition complex subunit 2 RecA-like" evidence="8">
    <location>
        <begin position="373"/>
        <end position="533"/>
    </location>
</feature>
<dbReference type="GO" id="GO:0005664">
    <property type="term" value="C:nuclear origin of replication recognition complex"/>
    <property type="evidence" value="ECO:0007669"/>
    <property type="project" value="UniProtKB-UniRule"/>
</dbReference>
<evidence type="ECO:0000313" key="11">
    <source>
        <dbReference type="Proteomes" id="UP000075886"/>
    </source>
</evidence>
<organism evidence="10 11">
    <name type="scientific">Anopheles farauti</name>
    <dbReference type="NCBI Taxonomy" id="69004"/>
    <lineage>
        <taxon>Eukaryota</taxon>
        <taxon>Metazoa</taxon>
        <taxon>Ecdysozoa</taxon>
        <taxon>Arthropoda</taxon>
        <taxon>Hexapoda</taxon>
        <taxon>Insecta</taxon>
        <taxon>Pterygota</taxon>
        <taxon>Neoptera</taxon>
        <taxon>Endopterygota</taxon>
        <taxon>Diptera</taxon>
        <taxon>Nematocera</taxon>
        <taxon>Culicoidea</taxon>
        <taxon>Culicidae</taxon>
        <taxon>Anophelinae</taxon>
        <taxon>Anopheles</taxon>
    </lineage>
</organism>
<dbReference type="InterPro" id="IPR056772">
    <property type="entry name" value="RecA-like_ORC2"/>
</dbReference>
<evidence type="ECO:0000256" key="4">
    <source>
        <dbReference type="ARBA" id="ARBA00022705"/>
    </source>
</evidence>
<dbReference type="InterPro" id="IPR056773">
    <property type="entry name" value="WHD_ORC2"/>
</dbReference>
<sequence>MLNCNIYFAHEFNMSRRKSVHVPLKLSQAENCQFVDVSSDTSEDVVDILNTGLTSDLASSDDKQKVSEADVQTAYKTRRSLRIRSPSKRYTQNYVMDNRTPQRRTKEASTSEDSDCDSNDQSNHLDEAVQAAGMDMLGKKLSATTLFEAQTDVAGGGIYGFRTPKKRGSMNALALASSTQRTPVASISHAVPKTPMHLRRLAKKEMSKALQASLRSDFSASESDYEPSEEENDIDDSGSSNSEDEESSSEKDTEQDEAAGVIGSKRSAGRRYTTGVGPKLEIPVPAKVAPEATSNNEMSSGIRRSGQRIEVQKESEELQYILQSDDYFSTFNNAKTVTSDHTLDRLNTPRLTQDVLFRLLEQINASSSHTGAIQELLDEHMQQLQRWLCWLDQGFNVLLYGLGSKRSLLQTFHRTLLAERPVVVVNGFFPALTVKDVLDAVANELLELRLQSGNHHEAIDEIERELSFQPNLHVFLLVHNLDGVAMRNERMQATLCRLASIPNVHLLATIDHINAPLLWDASKLSLYNFCWWDTTTMLPYSVETAFENSLLVQNAGAPALSSMKSVFASLTSNARGIFMSIVKHQLKNGGHANPHYTGMLLKDLYWACREAFLVSSDIALRAQLTEFTDHKLLRIKRTADGAENLLIPIEHGLLQRFFDETGQDAS</sequence>
<evidence type="ECO:0000256" key="6">
    <source>
        <dbReference type="RuleBase" id="RU368084"/>
    </source>
</evidence>
<accession>A0A182QE57</accession>
<feature type="compositionally biased region" description="Polar residues" evidence="7">
    <location>
        <begin position="213"/>
        <end position="222"/>
    </location>
</feature>
<dbReference type="STRING" id="69004.A0A182QE57"/>
<dbReference type="AlphaFoldDB" id="A0A182QE57"/>
<feature type="compositionally biased region" description="Acidic residues" evidence="7">
    <location>
        <begin position="223"/>
        <end position="257"/>
    </location>
</feature>
<dbReference type="Pfam" id="PF24882">
    <property type="entry name" value="WHD_ORC2"/>
    <property type="match status" value="1"/>
</dbReference>
<proteinExistence type="inferred from homology"/>
<dbReference type="Proteomes" id="UP000075886">
    <property type="component" value="Unassembled WGS sequence"/>
</dbReference>